<evidence type="ECO:0000256" key="1">
    <source>
        <dbReference type="ARBA" id="ARBA00022676"/>
    </source>
</evidence>
<name>A0ABP3LQJ6_9BURK</name>
<dbReference type="SUPFAM" id="SSF53756">
    <property type="entry name" value="UDP-Glycosyltransferase/glycogen phosphorylase"/>
    <property type="match status" value="1"/>
</dbReference>
<dbReference type="Pfam" id="PF01075">
    <property type="entry name" value="Glyco_transf_9"/>
    <property type="match status" value="1"/>
</dbReference>
<evidence type="ECO:0000313" key="4">
    <source>
        <dbReference type="EMBL" id="GAA0505468.1"/>
    </source>
</evidence>
<dbReference type="RefSeq" id="WP_279818305.1">
    <property type="nucleotide sequence ID" value="NZ_BAAAEN010000007.1"/>
</dbReference>
<dbReference type="InterPro" id="IPR002201">
    <property type="entry name" value="Glyco_trans_9"/>
</dbReference>
<sequence>MRGQASTSGTVQTSSIPRENTALLTSLAIGDSLLLMIVAQNLRRHGIAVTVFGPHIHRLRAWFPGFDIREELPGDAAECPAEFRTVIQLHEPGTDAPQRRIVALENLRRLKVPASLAQRLANFSRDSLGLPQADKYNGLVPPPGLVYRKHASRVAIHPMASTPDKRWLASRFVALAVRLKRRGLDPQFIVGPSERPQWEHVQELGIGLPRLGALENVTAWLFESGWFIGNDSGIGHLASNLHVPALSLFMRRGSARTWRPDWGPGRILIGSDGIPMGKLKEKLWKYALTSGRVERAFNQLQSQVSAKQTDLPWDKAQENTARPSGNATRAIMPPARFLPAPADDTES</sequence>
<feature type="compositionally biased region" description="Polar residues" evidence="3">
    <location>
        <begin position="318"/>
        <end position="327"/>
    </location>
</feature>
<organism evidence="4 5">
    <name type="scientific">Pigmentiphaga daeguensis</name>
    <dbReference type="NCBI Taxonomy" id="414049"/>
    <lineage>
        <taxon>Bacteria</taxon>
        <taxon>Pseudomonadati</taxon>
        <taxon>Pseudomonadota</taxon>
        <taxon>Betaproteobacteria</taxon>
        <taxon>Burkholderiales</taxon>
        <taxon>Alcaligenaceae</taxon>
        <taxon>Pigmentiphaga</taxon>
    </lineage>
</organism>
<evidence type="ECO:0000256" key="2">
    <source>
        <dbReference type="ARBA" id="ARBA00022679"/>
    </source>
</evidence>
<dbReference type="Proteomes" id="UP001501706">
    <property type="component" value="Unassembled WGS sequence"/>
</dbReference>
<dbReference type="Gene3D" id="3.40.50.2000">
    <property type="entry name" value="Glycogen Phosphorylase B"/>
    <property type="match status" value="1"/>
</dbReference>
<proteinExistence type="predicted"/>
<dbReference type="EMBL" id="BAAAEN010000007">
    <property type="protein sequence ID" value="GAA0505468.1"/>
    <property type="molecule type" value="Genomic_DNA"/>
</dbReference>
<protein>
    <submittedName>
        <fullName evidence="4">Glycosyltransferase family 9 protein</fullName>
    </submittedName>
</protein>
<keyword evidence="2" id="KW-0808">Transferase</keyword>
<keyword evidence="5" id="KW-1185">Reference proteome</keyword>
<feature type="region of interest" description="Disordered" evidence="3">
    <location>
        <begin position="307"/>
        <end position="347"/>
    </location>
</feature>
<dbReference type="PANTHER" id="PTHR30160">
    <property type="entry name" value="TETRAACYLDISACCHARIDE 4'-KINASE-RELATED"/>
    <property type="match status" value="1"/>
</dbReference>
<evidence type="ECO:0000313" key="5">
    <source>
        <dbReference type="Proteomes" id="UP001501706"/>
    </source>
</evidence>
<comment type="caution">
    <text evidence="4">The sequence shown here is derived from an EMBL/GenBank/DDBJ whole genome shotgun (WGS) entry which is preliminary data.</text>
</comment>
<keyword evidence="1" id="KW-0328">Glycosyltransferase</keyword>
<accession>A0ABP3LQJ6</accession>
<dbReference type="InterPro" id="IPR051199">
    <property type="entry name" value="LPS_LOS_Heptosyltrfase"/>
</dbReference>
<evidence type="ECO:0000256" key="3">
    <source>
        <dbReference type="SAM" id="MobiDB-lite"/>
    </source>
</evidence>
<gene>
    <name evidence="4" type="ORF">GCM10009097_23160</name>
</gene>
<reference evidence="5" key="1">
    <citation type="journal article" date="2019" name="Int. J. Syst. Evol. Microbiol.">
        <title>The Global Catalogue of Microorganisms (GCM) 10K type strain sequencing project: providing services to taxonomists for standard genome sequencing and annotation.</title>
        <authorList>
            <consortium name="The Broad Institute Genomics Platform"/>
            <consortium name="The Broad Institute Genome Sequencing Center for Infectious Disease"/>
            <person name="Wu L."/>
            <person name="Ma J."/>
        </authorList>
    </citation>
    <scope>NUCLEOTIDE SEQUENCE [LARGE SCALE GENOMIC DNA]</scope>
    <source>
        <strain evidence="5">JCM 14330</strain>
    </source>
</reference>